<reference evidence="3" key="2">
    <citation type="submission" date="2021-03" db="UniProtKB">
        <authorList>
            <consortium name="EnsemblPlants"/>
        </authorList>
    </citation>
    <scope>IDENTIFICATION</scope>
</reference>
<sequence length="692" mass="75935">MANVDHPNISSPVSDSLSSSITPGFVESLLVSDTPSMEDENVDVPADPEVECLGSVSIVPRSRSGDGVGISGQAIPSEGVTLAIPPLKKTKRKQPTLESSYLDLKSSFLSVLTQSELDSLVSSRGFLSGGEVRLPKLHERADSPKSSGYVYIPIGLIVLGDKAGVRWEVSDVVHFYSLMESLIEFVSDDPNAPFINRSWEAPGIFVAPFLPPTTWTVIRDIFTEKVCKVTSLDPKFRSIKFLLSNDALIESSVGPIELGISLGIHTPYHSYFIWPDFIKCALKHLKQTPEPVLIDFSEDHSHLAETYPRHLPKMRLCEMTIEEIEAQTAARRKRLMAKSPKHKGKGKKSKTTGLEVANQSDLRMSSQHDSPTNDAIGTLLNVPPEITSDVGDARGASGGLVPMEIPNPEKVSHLENLSAIDLGQSLGSLSSSPAQTSSLPLGGQAEWDEISAFRIQKDVPFEESAENYFKSPLEAVKKHDDDFYISKGRDSILMDTAISGIKTALRCAHAMKFALQTDREKESLVKGYSRYKKNYEIVNVAMKDALSKGLSDKVVSLEANLSGMNLEKDVLTQERNTLLYATETAKSEISSLNDKLSEAEKATDQAKKALVDEKSSLSKDIKVLTKQVKKAFLSGSYQSAFKLYFEFKEGKSTSWDLDGFSMRYAEFKRDQDLVDTSSDSDEASEDDDADGA</sequence>
<feature type="coiled-coil region" evidence="1">
    <location>
        <begin position="554"/>
        <end position="627"/>
    </location>
</feature>
<name>A0A803PLM7_CANSA</name>
<evidence type="ECO:0000313" key="3">
    <source>
        <dbReference type="EnsemblPlants" id="cds.evm.model.05.1517"/>
    </source>
</evidence>
<evidence type="ECO:0000256" key="2">
    <source>
        <dbReference type="SAM" id="MobiDB-lite"/>
    </source>
</evidence>
<keyword evidence="1" id="KW-0175">Coiled coil</keyword>
<feature type="compositionally biased region" description="Acidic residues" evidence="2">
    <location>
        <begin position="678"/>
        <end position="692"/>
    </location>
</feature>
<evidence type="ECO:0000313" key="4">
    <source>
        <dbReference type="Proteomes" id="UP000596661"/>
    </source>
</evidence>
<keyword evidence="4" id="KW-1185">Reference proteome</keyword>
<dbReference type="Proteomes" id="UP000596661">
    <property type="component" value="Chromosome 5"/>
</dbReference>
<dbReference type="Gramene" id="evm.model.05.1517">
    <property type="protein sequence ID" value="cds.evm.model.05.1517"/>
    <property type="gene ID" value="evm.TU.05.1517"/>
</dbReference>
<feature type="compositionally biased region" description="Basic residues" evidence="2">
    <location>
        <begin position="331"/>
        <end position="350"/>
    </location>
</feature>
<dbReference type="AlphaFoldDB" id="A0A803PLM7"/>
<dbReference type="EnsemblPlants" id="evm.model.05.1517">
    <property type="protein sequence ID" value="cds.evm.model.05.1517"/>
    <property type="gene ID" value="evm.TU.05.1517"/>
</dbReference>
<accession>A0A803PLM7</accession>
<feature type="region of interest" description="Disordered" evidence="2">
    <location>
        <begin position="672"/>
        <end position="692"/>
    </location>
</feature>
<feature type="region of interest" description="Disordered" evidence="2">
    <location>
        <begin position="331"/>
        <end position="354"/>
    </location>
</feature>
<protein>
    <submittedName>
        <fullName evidence="3">Uncharacterized protein</fullName>
    </submittedName>
</protein>
<organism evidence="3 4">
    <name type="scientific">Cannabis sativa</name>
    <name type="common">Hemp</name>
    <name type="synonym">Marijuana</name>
    <dbReference type="NCBI Taxonomy" id="3483"/>
    <lineage>
        <taxon>Eukaryota</taxon>
        <taxon>Viridiplantae</taxon>
        <taxon>Streptophyta</taxon>
        <taxon>Embryophyta</taxon>
        <taxon>Tracheophyta</taxon>
        <taxon>Spermatophyta</taxon>
        <taxon>Magnoliopsida</taxon>
        <taxon>eudicotyledons</taxon>
        <taxon>Gunneridae</taxon>
        <taxon>Pentapetalae</taxon>
        <taxon>rosids</taxon>
        <taxon>fabids</taxon>
        <taxon>Rosales</taxon>
        <taxon>Cannabaceae</taxon>
        <taxon>Cannabis</taxon>
    </lineage>
</organism>
<dbReference type="EMBL" id="UZAU01000542">
    <property type="status" value="NOT_ANNOTATED_CDS"/>
    <property type="molecule type" value="Genomic_DNA"/>
</dbReference>
<evidence type="ECO:0000256" key="1">
    <source>
        <dbReference type="SAM" id="Coils"/>
    </source>
</evidence>
<proteinExistence type="predicted"/>
<reference evidence="3" key="1">
    <citation type="submission" date="2018-11" db="EMBL/GenBank/DDBJ databases">
        <authorList>
            <person name="Grassa J C."/>
        </authorList>
    </citation>
    <scope>NUCLEOTIDE SEQUENCE [LARGE SCALE GENOMIC DNA]</scope>
</reference>